<feature type="transmembrane region" description="Helical" evidence="1">
    <location>
        <begin position="217"/>
        <end position="235"/>
    </location>
</feature>
<sequence length="443" mass="48552">MSTPSLSSLPSDLPAPLGEPPALRRVPARHRLLSLPFSLYFFIILVLPVSANGLKGALAALVAASTFLLVMARGKLAVGRSTLRVFLLMQATGLLWLLYGLIQNTPGAVFSLLIYLVWPLFYLVVFTEGVSSYRVYRTLRNLMVLTLGLLSAFILYFVLYSFGLAPATPLLELPFGQGLAKYQGFTAMRFYSISSMIFLIPYCISKVVLPASTDSRLRRWVTALVVLLSLAAILFTGRRAALFTLALGLPIALTLAQAAPSDFRIRLTRRFINAALAIALALTVTLTVSDTVRTGIMGVASQVASSLFDPQQTSDDLVRVEQADSLIQGWIQRPLVGAGLGSTTGYIRSERSWNYELQYHMHLFQIGLLGLALYSLGLLWIYRNGLRIIRRGGEASSEMIALLTGLTCFLIANASNPYLQAYGHLWVIFLPAALINLMKKGSH</sequence>
<evidence type="ECO:0000256" key="1">
    <source>
        <dbReference type="SAM" id="Phobius"/>
    </source>
</evidence>
<dbReference type="AlphaFoldDB" id="A0A1H7ARV4"/>
<keyword evidence="1" id="KW-1133">Transmembrane helix</keyword>
<evidence type="ECO:0000313" key="3">
    <source>
        <dbReference type="Proteomes" id="UP000199223"/>
    </source>
</evidence>
<feature type="transmembrane region" description="Helical" evidence="1">
    <location>
        <begin position="182"/>
        <end position="205"/>
    </location>
</feature>
<gene>
    <name evidence="2" type="ORF">SAMN04488058_1131</name>
</gene>
<reference evidence="3" key="1">
    <citation type="submission" date="2016-10" db="EMBL/GenBank/DDBJ databases">
        <authorList>
            <person name="Varghese N."/>
            <person name="Submissions S."/>
        </authorList>
    </citation>
    <scope>NUCLEOTIDE SEQUENCE [LARGE SCALE GENOMIC DNA]</scope>
    <source>
        <strain evidence="3">CGMCC 1.10218</strain>
    </source>
</reference>
<dbReference type="Proteomes" id="UP000199223">
    <property type="component" value="Unassembled WGS sequence"/>
</dbReference>
<dbReference type="RefSeq" id="WP_092265032.1">
    <property type="nucleotide sequence ID" value="NZ_FNZA01000013.1"/>
</dbReference>
<dbReference type="EMBL" id="FNZA01000013">
    <property type="protein sequence ID" value="SEJ64812.1"/>
    <property type="molecule type" value="Genomic_DNA"/>
</dbReference>
<dbReference type="OrthoDB" id="1491844at2"/>
<feature type="transmembrane region" description="Helical" evidence="1">
    <location>
        <begin position="363"/>
        <end position="383"/>
    </location>
</feature>
<protein>
    <recommendedName>
        <fullName evidence="4">O-antigen ligase</fullName>
    </recommendedName>
</protein>
<evidence type="ECO:0000313" key="2">
    <source>
        <dbReference type="EMBL" id="SEJ64812.1"/>
    </source>
</evidence>
<feature type="transmembrane region" description="Helical" evidence="1">
    <location>
        <begin position="142"/>
        <end position="162"/>
    </location>
</feature>
<feature type="transmembrane region" description="Helical" evidence="1">
    <location>
        <begin position="32"/>
        <end position="51"/>
    </location>
</feature>
<feature type="transmembrane region" description="Helical" evidence="1">
    <location>
        <begin position="421"/>
        <end position="438"/>
    </location>
</feature>
<keyword evidence="1" id="KW-0472">Membrane</keyword>
<keyword evidence="3" id="KW-1185">Reference proteome</keyword>
<feature type="transmembrane region" description="Helical" evidence="1">
    <location>
        <begin position="108"/>
        <end position="130"/>
    </location>
</feature>
<proteinExistence type="predicted"/>
<name>A0A1H7ARV4_9DEIO</name>
<feature type="transmembrane region" description="Helical" evidence="1">
    <location>
        <begin position="271"/>
        <end position="289"/>
    </location>
</feature>
<evidence type="ECO:0008006" key="4">
    <source>
        <dbReference type="Google" id="ProtNLM"/>
    </source>
</evidence>
<organism evidence="2 3">
    <name type="scientific">Deinococcus reticulitermitis</name>
    <dbReference type="NCBI Taxonomy" id="856736"/>
    <lineage>
        <taxon>Bacteria</taxon>
        <taxon>Thermotogati</taxon>
        <taxon>Deinococcota</taxon>
        <taxon>Deinococci</taxon>
        <taxon>Deinococcales</taxon>
        <taxon>Deinococcaceae</taxon>
        <taxon>Deinococcus</taxon>
    </lineage>
</organism>
<feature type="transmembrane region" description="Helical" evidence="1">
    <location>
        <begin position="241"/>
        <end position="259"/>
    </location>
</feature>
<dbReference type="PANTHER" id="PTHR37422">
    <property type="entry name" value="TEICHURONIC ACID BIOSYNTHESIS PROTEIN TUAE"/>
    <property type="match status" value="1"/>
</dbReference>
<dbReference type="InterPro" id="IPR051533">
    <property type="entry name" value="WaaL-like"/>
</dbReference>
<feature type="transmembrane region" description="Helical" evidence="1">
    <location>
        <begin position="85"/>
        <end position="102"/>
    </location>
</feature>
<dbReference type="PANTHER" id="PTHR37422:SF23">
    <property type="entry name" value="TEICHURONIC ACID BIOSYNTHESIS PROTEIN TUAE"/>
    <property type="match status" value="1"/>
</dbReference>
<accession>A0A1H7ARV4</accession>
<keyword evidence="1" id="KW-0812">Transmembrane</keyword>
<feature type="transmembrane region" description="Helical" evidence="1">
    <location>
        <begin position="57"/>
        <end position="73"/>
    </location>
</feature>
<feature type="transmembrane region" description="Helical" evidence="1">
    <location>
        <begin position="395"/>
        <end position="415"/>
    </location>
</feature>